<feature type="region of interest" description="Disordered" evidence="1">
    <location>
        <begin position="22"/>
        <end position="57"/>
    </location>
</feature>
<evidence type="ECO:0000313" key="5">
    <source>
        <dbReference type="Proteomes" id="UP000823388"/>
    </source>
</evidence>
<feature type="compositionally biased region" description="Polar residues" evidence="1">
    <location>
        <begin position="121"/>
        <end position="134"/>
    </location>
</feature>
<evidence type="ECO:0000259" key="3">
    <source>
        <dbReference type="Pfam" id="PF14365"/>
    </source>
</evidence>
<feature type="region of interest" description="Disordered" evidence="1">
    <location>
        <begin position="99"/>
        <end position="134"/>
    </location>
</feature>
<dbReference type="AlphaFoldDB" id="A0A8T0R289"/>
<reference evidence="4 5" key="1">
    <citation type="submission" date="2020-05" db="EMBL/GenBank/DDBJ databases">
        <title>WGS assembly of Panicum virgatum.</title>
        <authorList>
            <person name="Lovell J.T."/>
            <person name="Jenkins J."/>
            <person name="Shu S."/>
            <person name="Juenger T.E."/>
            <person name="Schmutz J."/>
        </authorList>
    </citation>
    <scope>NUCLEOTIDE SEQUENCE [LARGE SCALE GENOMIC DNA]</scope>
    <source>
        <strain evidence="5">cv. AP13</strain>
    </source>
</reference>
<proteinExistence type="predicted"/>
<protein>
    <recommendedName>
        <fullName evidence="3">Neprosin activation peptide domain-containing protein</fullName>
    </recommendedName>
</protein>
<feature type="compositionally biased region" description="Pro residues" evidence="1">
    <location>
        <begin position="26"/>
        <end position="46"/>
    </location>
</feature>
<name>A0A8T0R289_PANVG</name>
<comment type="caution">
    <text evidence="4">The sequence shown here is derived from an EMBL/GenBank/DDBJ whole genome shotgun (WGS) entry which is preliminary data.</text>
</comment>
<evidence type="ECO:0000256" key="2">
    <source>
        <dbReference type="SAM" id="SignalP"/>
    </source>
</evidence>
<feature type="signal peptide" evidence="2">
    <location>
        <begin position="1"/>
        <end position="19"/>
    </location>
</feature>
<dbReference type="InterPro" id="IPR025521">
    <property type="entry name" value="Neprosin_propep"/>
</dbReference>
<dbReference type="Pfam" id="PF14365">
    <property type="entry name" value="Neprosin_AP"/>
    <property type="match status" value="1"/>
</dbReference>
<feature type="compositionally biased region" description="Basic residues" evidence="1">
    <location>
        <begin position="103"/>
        <end position="116"/>
    </location>
</feature>
<gene>
    <name evidence="4" type="ORF">PVAP13_6NG285310</name>
</gene>
<sequence length="230" mass="25124">MAAAHALAAASWLAARARATSLPPACRAPPPPPRSLLASPPSPSPGPRGTARSPWRSREPPWPLALFPYSRGTLVAGAAWLCAGADKATSPGISASLRARTSMPKRRRTRRMRTRSGRTPITSPSPATPRSSEISGRVCIESRGSGASNRCFSWFAISAAFCRIRGSFRKKLHRRSWLWSRQQSPDGDIIDCVHISHQPAFDHPLLKNHTIQVSHDLYGHNNTILFTLLD</sequence>
<keyword evidence="2" id="KW-0732">Signal</keyword>
<organism evidence="4 5">
    <name type="scientific">Panicum virgatum</name>
    <name type="common">Blackwell switchgrass</name>
    <dbReference type="NCBI Taxonomy" id="38727"/>
    <lineage>
        <taxon>Eukaryota</taxon>
        <taxon>Viridiplantae</taxon>
        <taxon>Streptophyta</taxon>
        <taxon>Embryophyta</taxon>
        <taxon>Tracheophyta</taxon>
        <taxon>Spermatophyta</taxon>
        <taxon>Magnoliopsida</taxon>
        <taxon>Liliopsida</taxon>
        <taxon>Poales</taxon>
        <taxon>Poaceae</taxon>
        <taxon>PACMAD clade</taxon>
        <taxon>Panicoideae</taxon>
        <taxon>Panicodae</taxon>
        <taxon>Paniceae</taxon>
        <taxon>Panicinae</taxon>
        <taxon>Panicum</taxon>
        <taxon>Panicum sect. Hiantes</taxon>
    </lineage>
</organism>
<dbReference type="EMBL" id="CM029048">
    <property type="protein sequence ID" value="KAG2579722.1"/>
    <property type="molecule type" value="Genomic_DNA"/>
</dbReference>
<accession>A0A8T0R289</accession>
<evidence type="ECO:0000256" key="1">
    <source>
        <dbReference type="SAM" id="MobiDB-lite"/>
    </source>
</evidence>
<feature type="chain" id="PRO_5035759452" description="Neprosin activation peptide domain-containing protein" evidence="2">
    <location>
        <begin position="20"/>
        <end position="230"/>
    </location>
</feature>
<feature type="domain" description="Neprosin activation peptide" evidence="3">
    <location>
        <begin position="183"/>
        <end position="215"/>
    </location>
</feature>
<evidence type="ECO:0000313" key="4">
    <source>
        <dbReference type="EMBL" id="KAG2579722.1"/>
    </source>
</evidence>
<dbReference type="Proteomes" id="UP000823388">
    <property type="component" value="Chromosome 6N"/>
</dbReference>
<keyword evidence="5" id="KW-1185">Reference proteome</keyword>